<sequence>MEMLFGTVTVLMALLLVFETAAYWHARNVLDDAAADGARVAAAFDGSCTDGIAEARAAVDRHAGSWADDVEIVCTDGPLVVVSIRATTPGVVGDGLGMRASVSESAPSER</sequence>
<organism evidence="2">
    <name type="scientific">freshwater metagenome</name>
    <dbReference type="NCBI Taxonomy" id="449393"/>
    <lineage>
        <taxon>unclassified sequences</taxon>
        <taxon>metagenomes</taxon>
        <taxon>ecological metagenomes</taxon>
    </lineage>
</organism>
<accession>A0A6J6EQH0</accession>
<dbReference type="InterPro" id="IPR012495">
    <property type="entry name" value="TadE-like_dom"/>
</dbReference>
<reference evidence="2" key="1">
    <citation type="submission" date="2020-05" db="EMBL/GenBank/DDBJ databases">
        <authorList>
            <person name="Chiriac C."/>
            <person name="Salcher M."/>
            <person name="Ghai R."/>
            <person name="Kavagutti S V."/>
        </authorList>
    </citation>
    <scope>NUCLEOTIDE SEQUENCE</scope>
</reference>
<evidence type="ECO:0000313" key="2">
    <source>
        <dbReference type="EMBL" id="CAB4577625.1"/>
    </source>
</evidence>
<feature type="domain" description="TadE-like" evidence="1">
    <location>
        <begin position="8"/>
        <end position="39"/>
    </location>
</feature>
<evidence type="ECO:0000259" key="1">
    <source>
        <dbReference type="Pfam" id="PF07811"/>
    </source>
</evidence>
<dbReference type="AlphaFoldDB" id="A0A6J6EQH0"/>
<dbReference type="EMBL" id="CAEZSR010000131">
    <property type="protein sequence ID" value="CAB4577625.1"/>
    <property type="molecule type" value="Genomic_DNA"/>
</dbReference>
<protein>
    <submittedName>
        <fullName evidence="2">Unannotated protein</fullName>
    </submittedName>
</protein>
<name>A0A6J6EQH0_9ZZZZ</name>
<proteinExistence type="predicted"/>
<gene>
    <name evidence="2" type="ORF">UFOPK1493_02823</name>
</gene>
<dbReference type="Pfam" id="PF07811">
    <property type="entry name" value="TadE"/>
    <property type="match status" value="1"/>
</dbReference>